<evidence type="ECO:0000256" key="1">
    <source>
        <dbReference type="ARBA" id="ARBA00010857"/>
    </source>
</evidence>
<reference evidence="7 8" key="2">
    <citation type="journal article" date="2024" name="Int. J. Syst. Evol. Microbiol.">
        <title>Promethearchaeum syntrophicum gen. nov., sp. nov., an anaerobic, obligately syntrophic archaeon, the first isolate of the lineage 'Asgard' archaea, and proposal of the new archaeal phylum Promethearchaeota phyl. nov. and kingdom Promethearchaeati regn. nov.</title>
        <authorList>
            <person name="Imachi H."/>
            <person name="Nobu M.K."/>
            <person name="Kato S."/>
            <person name="Takaki Y."/>
            <person name="Miyazaki M."/>
            <person name="Miyata M."/>
            <person name="Ogawara M."/>
            <person name="Saito Y."/>
            <person name="Sakai S."/>
            <person name="Tahara Y.O."/>
            <person name="Takano Y."/>
            <person name="Tasumi E."/>
            <person name="Uematsu K."/>
            <person name="Yoshimura T."/>
            <person name="Itoh T."/>
            <person name="Ohkuma M."/>
            <person name="Takai K."/>
        </authorList>
    </citation>
    <scope>NUCLEOTIDE SEQUENCE [LARGE SCALE GENOMIC DNA]</scope>
    <source>
        <strain evidence="7 8">MK-D1</strain>
    </source>
</reference>
<reference evidence="7 8" key="1">
    <citation type="journal article" date="2020" name="Nature">
        <title>Isolation of an archaeon at the prokaryote-eukaryote interface.</title>
        <authorList>
            <person name="Imachi H."/>
            <person name="Nobu M.K."/>
            <person name="Nakahara N."/>
            <person name="Morono Y."/>
            <person name="Ogawara M."/>
            <person name="Takaki Y."/>
            <person name="Takano Y."/>
            <person name="Uematsu K."/>
            <person name="Ikuta T."/>
            <person name="Ito M."/>
            <person name="Matsui Y."/>
            <person name="Miyazaki M."/>
            <person name="Murata K."/>
            <person name="Saito Y."/>
            <person name="Sakai S."/>
            <person name="Song C."/>
            <person name="Tasumi E."/>
            <person name="Yamanaka Y."/>
            <person name="Yamaguchi T."/>
            <person name="Kamagata Y."/>
            <person name="Tamaki H."/>
            <person name="Takai K."/>
        </authorList>
    </citation>
    <scope>NUCLEOTIDE SEQUENCE [LARGE SCALE GENOMIC DNA]</scope>
    <source>
        <strain evidence="7 8">MK-D1</strain>
    </source>
</reference>
<dbReference type="GO" id="GO:0017025">
    <property type="term" value="F:TBP-class protein binding"/>
    <property type="evidence" value="ECO:0007669"/>
    <property type="project" value="InterPro"/>
</dbReference>
<evidence type="ECO:0000313" key="8">
    <source>
        <dbReference type="Proteomes" id="UP000321408"/>
    </source>
</evidence>
<dbReference type="Pfam" id="PF00382">
    <property type="entry name" value="TFIIB"/>
    <property type="match status" value="2"/>
</dbReference>
<name>A0A5B9D6U1_9ARCH</name>
<dbReference type="GO" id="GO:0070897">
    <property type="term" value="P:transcription preinitiation complex assembly"/>
    <property type="evidence" value="ECO:0007669"/>
    <property type="project" value="InterPro"/>
</dbReference>
<sequence>MAIPNFYEKENEDEPCCSDPAIHNDDGMRVCHNCGMVLGRSFVATEKRAYTADEVKNRKRTEPRWRNFGPRTIIGTNSPDAKGVSLQGKKQAMFNRLSKIQGSLVNSLERNFWEARPKINQLAQKLNIPDHILETAWKIYSEVAKQKLTMGRSIDSFVTASLYAGIRIHNFPRLLEEVVDIALLPLRSVHRSLGLVVRNVLPVLNLRYKPISPGPLVFRFGNDLNLSVLVQQKAANMLKTALKHGLKKMGKDPKGLAAAALYIAAKSTAERKTQTEISEIARVTEVTLRTRAKQIKLNI</sequence>
<dbReference type="InterPro" id="IPR013150">
    <property type="entry name" value="TFIIB_cyclin"/>
</dbReference>
<dbReference type="EMBL" id="CP042905">
    <property type="protein sequence ID" value="QEE14693.1"/>
    <property type="molecule type" value="Genomic_DNA"/>
</dbReference>
<keyword evidence="3" id="KW-0677">Repeat</keyword>
<organism evidence="7 8">
    <name type="scientific">Promethearchaeum syntrophicum</name>
    <dbReference type="NCBI Taxonomy" id="2594042"/>
    <lineage>
        <taxon>Archaea</taxon>
        <taxon>Promethearchaeati</taxon>
        <taxon>Promethearchaeota</taxon>
        <taxon>Promethearchaeia</taxon>
        <taxon>Promethearchaeales</taxon>
        <taxon>Promethearchaeaceae</taxon>
        <taxon>Promethearchaeum</taxon>
    </lineage>
</organism>
<dbReference type="GeneID" id="41328507"/>
<dbReference type="GO" id="GO:0003743">
    <property type="term" value="F:translation initiation factor activity"/>
    <property type="evidence" value="ECO:0007669"/>
    <property type="project" value="UniProtKB-KW"/>
</dbReference>
<dbReference type="PRINTS" id="PR00685">
    <property type="entry name" value="TIFACTORIIB"/>
</dbReference>
<gene>
    <name evidence="7" type="ORF">DSAG12_00506</name>
</gene>
<dbReference type="SMART" id="SM00385">
    <property type="entry name" value="CYCLIN"/>
    <property type="match status" value="2"/>
</dbReference>
<dbReference type="InterPro" id="IPR000812">
    <property type="entry name" value="TFIIB"/>
</dbReference>
<dbReference type="Gene3D" id="1.10.472.170">
    <property type="match status" value="1"/>
</dbReference>
<dbReference type="GO" id="GO:0097550">
    <property type="term" value="C:transcription preinitiation complex"/>
    <property type="evidence" value="ECO:0007669"/>
    <property type="project" value="TreeGrafter"/>
</dbReference>
<evidence type="ECO:0000256" key="4">
    <source>
        <dbReference type="ARBA" id="ARBA00023015"/>
    </source>
</evidence>
<dbReference type="Proteomes" id="UP000321408">
    <property type="component" value="Chromosome"/>
</dbReference>
<evidence type="ECO:0000256" key="5">
    <source>
        <dbReference type="ARBA" id="ARBA00023163"/>
    </source>
</evidence>
<dbReference type="SUPFAM" id="SSF47954">
    <property type="entry name" value="Cyclin-like"/>
    <property type="match status" value="2"/>
</dbReference>
<dbReference type="Gene3D" id="1.10.472.10">
    <property type="entry name" value="Cyclin-like"/>
    <property type="match status" value="1"/>
</dbReference>
<evidence type="ECO:0000256" key="3">
    <source>
        <dbReference type="ARBA" id="ARBA00022737"/>
    </source>
</evidence>
<feature type="domain" description="Cyclin-like" evidence="6">
    <location>
        <begin position="117"/>
        <end position="205"/>
    </location>
</feature>
<dbReference type="PANTHER" id="PTHR11618">
    <property type="entry name" value="TRANSCRIPTION INITIATION FACTOR IIB-RELATED"/>
    <property type="match status" value="1"/>
</dbReference>
<dbReference type="AlphaFoldDB" id="A0A5B9D6U1"/>
<dbReference type="InterPro" id="IPR013763">
    <property type="entry name" value="Cyclin-like_dom"/>
</dbReference>
<accession>A0A5B9D6U1</accession>
<dbReference type="OrthoDB" id="7429at2157"/>
<evidence type="ECO:0000313" key="7">
    <source>
        <dbReference type="EMBL" id="QEE14693.1"/>
    </source>
</evidence>
<evidence type="ECO:0000259" key="6">
    <source>
        <dbReference type="SMART" id="SM00385"/>
    </source>
</evidence>
<comment type="similarity">
    <text evidence="1">Belongs to the TFIIB family.</text>
</comment>
<keyword evidence="5" id="KW-0804">Transcription</keyword>
<keyword evidence="4" id="KW-0805">Transcription regulation</keyword>
<dbReference type="PROSITE" id="PS00782">
    <property type="entry name" value="TFIIB"/>
    <property type="match status" value="1"/>
</dbReference>
<dbReference type="PANTHER" id="PTHR11618:SF13">
    <property type="entry name" value="TRANSCRIPTION INITIATION FACTOR IIB"/>
    <property type="match status" value="1"/>
</dbReference>
<dbReference type="InterPro" id="IPR023486">
    <property type="entry name" value="TFIIB_CS"/>
</dbReference>
<proteinExistence type="inferred from homology"/>
<dbReference type="InterPro" id="IPR036915">
    <property type="entry name" value="Cyclin-like_sf"/>
</dbReference>
<dbReference type="KEGG" id="psyt:DSAG12_00506"/>
<feature type="domain" description="Cyclin-like" evidence="6">
    <location>
        <begin position="215"/>
        <end position="297"/>
    </location>
</feature>
<evidence type="ECO:0000256" key="2">
    <source>
        <dbReference type="ARBA" id="ARBA00013932"/>
    </source>
</evidence>
<protein>
    <recommendedName>
        <fullName evidence="2">Transcription initiation factor IIB</fullName>
    </recommendedName>
</protein>
<dbReference type="RefSeq" id="WP_147661636.1">
    <property type="nucleotide sequence ID" value="NZ_CP042905.2"/>
</dbReference>
<keyword evidence="8" id="KW-1185">Reference proteome</keyword>